<dbReference type="EMBL" id="WBMR01000330">
    <property type="protein sequence ID" value="KAB2359050.1"/>
    <property type="molecule type" value="Genomic_DNA"/>
</dbReference>
<name>A0A6L3VJZ7_9ACTN</name>
<keyword evidence="1" id="KW-0812">Transmembrane</keyword>
<gene>
    <name evidence="2" type="ORF">F9B16_47290</name>
</gene>
<proteinExistence type="predicted"/>
<comment type="caution">
    <text evidence="2">The sequence shown here is derived from an EMBL/GenBank/DDBJ whole genome shotgun (WGS) entry which is preliminary data.</text>
</comment>
<protein>
    <submittedName>
        <fullName evidence="2">Uncharacterized protein</fullName>
    </submittedName>
</protein>
<keyword evidence="1" id="KW-0472">Membrane</keyword>
<dbReference type="AlphaFoldDB" id="A0A6L3VJZ7"/>
<organism evidence="2 3">
    <name type="scientific">Actinomadura montaniterrae</name>
    <dbReference type="NCBI Taxonomy" id="1803903"/>
    <lineage>
        <taxon>Bacteria</taxon>
        <taxon>Bacillati</taxon>
        <taxon>Actinomycetota</taxon>
        <taxon>Actinomycetes</taxon>
        <taxon>Streptosporangiales</taxon>
        <taxon>Thermomonosporaceae</taxon>
        <taxon>Actinomadura</taxon>
    </lineage>
</organism>
<accession>A0A6L3VJZ7</accession>
<reference evidence="2 3" key="1">
    <citation type="submission" date="2019-09" db="EMBL/GenBank/DDBJ databases">
        <title>Actinomadura physcomitrii sp. nov., a novel actinomycete isolated from moss [Physcomitrium sphaericum (Ludw) Fuernr].</title>
        <authorList>
            <person name="Liu C."/>
            <person name="Zhuang X."/>
        </authorList>
    </citation>
    <scope>NUCLEOTIDE SEQUENCE [LARGE SCALE GENOMIC DNA]</scope>
    <source>
        <strain evidence="2 3">CYP1-1B</strain>
    </source>
</reference>
<dbReference type="Proteomes" id="UP000483004">
    <property type="component" value="Unassembled WGS sequence"/>
</dbReference>
<sequence length="62" mass="6832">MREVMDILLIRFAIIVGLLTLLIIAGFTAAIVLKRRGGLGRARRLVEPAVRAWAARPDAPRP</sequence>
<dbReference type="RefSeq" id="WP_151546816.1">
    <property type="nucleotide sequence ID" value="NZ_WBMR01000330.1"/>
</dbReference>
<feature type="non-terminal residue" evidence="2">
    <location>
        <position position="62"/>
    </location>
</feature>
<evidence type="ECO:0000256" key="1">
    <source>
        <dbReference type="SAM" id="Phobius"/>
    </source>
</evidence>
<feature type="transmembrane region" description="Helical" evidence="1">
    <location>
        <begin position="12"/>
        <end position="33"/>
    </location>
</feature>
<keyword evidence="3" id="KW-1185">Reference proteome</keyword>
<evidence type="ECO:0000313" key="3">
    <source>
        <dbReference type="Proteomes" id="UP000483004"/>
    </source>
</evidence>
<evidence type="ECO:0000313" key="2">
    <source>
        <dbReference type="EMBL" id="KAB2359050.1"/>
    </source>
</evidence>
<keyword evidence="1" id="KW-1133">Transmembrane helix</keyword>